<reference evidence="1" key="1">
    <citation type="submission" date="2014-05" db="EMBL/GenBank/DDBJ databases">
        <title>Genome sequence of Mycobacterium aromaticivorans strain JS19b1T (= DSM 45407T).</title>
        <authorList>
            <person name="Kwak Y."/>
            <person name="Park G.-S."/>
            <person name="Li Q.X."/>
            <person name="Lee S.-E."/>
            <person name="Shin J.-H."/>
        </authorList>
    </citation>
    <scope>NUCLEOTIDE SEQUENCE [LARGE SCALE GENOMIC DNA]</scope>
    <source>
        <strain evidence="1">JS19b1</strain>
    </source>
</reference>
<name>A0A064CDV8_9MYCO</name>
<dbReference type="Pfam" id="PF06953">
    <property type="entry name" value="ArsD"/>
    <property type="match status" value="1"/>
</dbReference>
<dbReference type="GO" id="GO:0045892">
    <property type="term" value="P:negative regulation of DNA-templated transcription"/>
    <property type="evidence" value="ECO:0007669"/>
    <property type="project" value="InterPro"/>
</dbReference>
<proteinExistence type="predicted"/>
<organism evidence="1 2">
    <name type="scientific">Mycolicibacterium aromaticivorans JS19b1 = JCM 16368</name>
    <dbReference type="NCBI Taxonomy" id="1440774"/>
    <lineage>
        <taxon>Bacteria</taxon>
        <taxon>Bacillati</taxon>
        <taxon>Actinomycetota</taxon>
        <taxon>Actinomycetes</taxon>
        <taxon>Mycobacteriales</taxon>
        <taxon>Mycobacteriaceae</taxon>
        <taxon>Mycolicibacterium</taxon>
    </lineage>
</organism>
<keyword evidence="2" id="KW-1185">Reference proteome</keyword>
<dbReference type="GO" id="GO:0046685">
    <property type="term" value="P:response to arsenic-containing substance"/>
    <property type="evidence" value="ECO:0007669"/>
    <property type="project" value="InterPro"/>
</dbReference>
<dbReference type="NCBIfam" id="NF033727">
    <property type="entry name" value="chaperon_ArsD"/>
    <property type="match status" value="1"/>
</dbReference>
<dbReference type="eggNOG" id="ENOG5032RMG">
    <property type="taxonomic scope" value="Bacteria"/>
</dbReference>
<comment type="caution">
    <text evidence="1">The sequence shown here is derived from an EMBL/GenBank/DDBJ whole genome shotgun (WGS) entry which is preliminary data.</text>
</comment>
<dbReference type="Proteomes" id="UP000022835">
    <property type="component" value="Unassembled WGS sequence"/>
</dbReference>
<evidence type="ECO:0000313" key="1">
    <source>
        <dbReference type="EMBL" id="KDE96942.1"/>
    </source>
</evidence>
<dbReference type="RefSeq" id="WP_036349426.1">
    <property type="nucleotide sequence ID" value="NZ_JALN02000003.1"/>
</dbReference>
<evidence type="ECO:0000313" key="2">
    <source>
        <dbReference type="Proteomes" id="UP000022835"/>
    </source>
</evidence>
<protein>
    <submittedName>
        <fullName evidence="1">Arsenic resistance operon repressor</fullName>
    </submittedName>
</protein>
<gene>
    <name evidence="1" type="ORF">Y900_030390</name>
</gene>
<dbReference type="Gene3D" id="3.40.30.10">
    <property type="entry name" value="Glutaredoxin"/>
    <property type="match status" value="1"/>
</dbReference>
<sequence length="132" mass="13668">MPAISVFEPALCCNTGVCGEDVDANLVTFSADMVWLLEQGAAISRHNLANDPVAFAHSAVAKQFLEVAGSEGLPLVCVDDVTVLTGRYPTRAELSRWAALDAPVEGLAGVISLGLSDASSTQCCPPGQSDCC</sequence>
<dbReference type="STRING" id="1440774.Y900_030390"/>
<dbReference type="EMBL" id="JALN02000003">
    <property type="protein sequence ID" value="KDE96942.1"/>
    <property type="molecule type" value="Genomic_DNA"/>
</dbReference>
<dbReference type="OrthoDB" id="9801358at2"/>
<accession>A0A064CDV8</accession>
<dbReference type="AlphaFoldDB" id="A0A064CDV8"/>
<dbReference type="InterPro" id="IPR010712">
    <property type="entry name" value="Arsenical-R_ArsD"/>
</dbReference>
<dbReference type="GO" id="GO:0003677">
    <property type="term" value="F:DNA binding"/>
    <property type="evidence" value="ECO:0007669"/>
    <property type="project" value="InterPro"/>
</dbReference>